<dbReference type="InterPro" id="IPR036264">
    <property type="entry name" value="Bact_exopeptidase_dim_dom"/>
</dbReference>
<dbReference type="GO" id="GO:0046872">
    <property type="term" value="F:metal ion binding"/>
    <property type="evidence" value="ECO:0007669"/>
    <property type="project" value="UniProtKB-KW"/>
</dbReference>
<dbReference type="InterPro" id="IPR011650">
    <property type="entry name" value="Peptidase_M20_dimer"/>
</dbReference>
<evidence type="ECO:0000256" key="6">
    <source>
        <dbReference type="ARBA" id="ARBA00022833"/>
    </source>
</evidence>
<keyword evidence="5" id="KW-0378">Hydrolase</keyword>
<dbReference type="InterPro" id="IPR002933">
    <property type="entry name" value="Peptidase_M20"/>
</dbReference>
<evidence type="ECO:0000256" key="1">
    <source>
        <dbReference type="ARBA" id="ARBA00001941"/>
    </source>
</evidence>
<comment type="similarity">
    <text evidence="3">Belongs to the peptidase M20A family.</text>
</comment>
<dbReference type="PANTHER" id="PTHR43808:SF25">
    <property type="entry name" value="PEPTIDASE M20 DIMERISATION DOMAIN-CONTAINING PROTEIN"/>
    <property type="match status" value="1"/>
</dbReference>
<organism evidence="9 10">
    <name type="scientific">Parapusillimonas granuli</name>
    <dbReference type="NCBI Taxonomy" id="380911"/>
    <lineage>
        <taxon>Bacteria</taxon>
        <taxon>Pseudomonadati</taxon>
        <taxon>Pseudomonadota</taxon>
        <taxon>Betaproteobacteria</taxon>
        <taxon>Burkholderiales</taxon>
        <taxon>Alcaligenaceae</taxon>
        <taxon>Parapusillimonas</taxon>
    </lineage>
</organism>
<accession>A0A853FVA6</accession>
<dbReference type="InterPro" id="IPR010182">
    <property type="entry name" value="ArgE/DapE"/>
</dbReference>
<dbReference type="EMBL" id="JACCEM010000005">
    <property type="protein sequence ID" value="NYT49934.1"/>
    <property type="molecule type" value="Genomic_DNA"/>
</dbReference>
<comment type="caution">
    <text evidence="9">The sequence shown here is derived from an EMBL/GenBank/DDBJ whole genome shotgun (WGS) entry which is preliminary data.</text>
</comment>
<keyword evidence="6" id="KW-0862">Zinc</keyword>
<feature type="domain" description="Peptidase M20 dimerisation" evidence="8">
    <location>
        <begin position="240"/>
        <end position="348"/>
    </location>
</feature>
<protein>
    <submittedName>
        <fullName evidence="9">ArgE/DapE family deacylase</fullName>
    </submittedName>
</protein>
<comment type="cofactor">
    <cofactor evidence="2">
        <name>Zn(2+)</name>
        <dbReference type="ChEBI" id="CHEBI:29105"/>
    </cofactor>
</comment>
<dbReference type="Gene3D" id="3.40.630.10">
    <property type="entry name" value="Zn peptidases"/>
    <property type="match status" value="1"/>
</dbReference>
<dbReference type="SUPFAM" id="SSF53187">
    <property type="entry name" value="Zn-dependent exopeptidases"/>
    <property type="match status" value="1"/>
</dbReference>
<gene>
    <name evidence="9" type="ORF">H0A72_11500</name>
</gene>
<evidence type="ECO:0000259" key="8">
    <source>
        <dbReference type="Pfam" id="PF07687"/>
    </source>
</evidence>
<dbReference type="NCBIfam" id="NF005306">
    <property type="entry name" value="PRK06837.1"/>
    <property type="match status" value="1"/>
</dbReference>
<dbReference type="Pfam" id="PF07687">
    <property type="entry name" value="M20_dimer"/>
    <property type="match status" value="1"/>
</dbReference>
<name>A0A853FVA6_9BURK</name>
<dbReference type="SUPFAM" id="SSF55031">
    <property type="entry name" value="Bacterial exopeptidase dimerisation domain"/>
    <property type="match status" value="1"/>
</dbReference>
<dbReference type="NCBIfam" id="TIGR01910">
    <property type="entry name" value="DapE-ArgE"/>
    <property type="match status" value="1"/>
</dbReference>
<evidence type="ECO:0000313" key="9">
    <source>
        <dbReference type="EMBL" id="NYT49934.1"/>
    </source>
</evidence>
<evidence type="ECO:0000256" key="2">
    <source>
        <dbReference type="ARBA" id="ARBA00001947"/>
    </source>
</evidence>
<dbReference type="InterPro" id="IPR050072">
    <property type="entry name" value="Peptidase_M20A"/>
</dbReference>
<evidence type="ECO:0000256" key="3">
    <source>
        <dbReference type="ARBA" id="ARBA00006247"/>
    </source>
</evidence>
<keyword evidence="7" id="KW-0170">Cobalt</keyword>
<dbReference type="PANTHER" id="PTHR43808">
    <property type="entry name" value="ACETYLORNITHINE DEACETYLASE"/>
    <property type="match status" value="1"/>
</dbReference>
<comment type="cofactor">
    <cofactor evidence="1">
        <name>Co(2+)</name>
        <dbReference type="ChEBI" id="CHEBI:48828"/>
    </cofactor>
</comment>
<dbReference type="Proteomes" id="UP000559809">
    <property type="component" value="Unassembled WGS sequence"/>
</dbReference>
<dbReference type="Gene3D" id="3.30.70.360">
    <property type="match status" value="1"/>
</dbReference>
<sequence length="461" mass="50512">MDLYRVPNVIYLCVSASQHEEQFFWGQALKLETTQITAAIEALEPYMIDTLSAFVRAESPSGAEEPAAEFMEQALRDLGLEPERIKLDNELLKDLPLFACPCSPDNGRYNLLARYVPEKATGRSVLFNGHLDIVPTGPEKMWSNPPFSPVVKDGWLYGRGSGDMKAGIVCSLAAFKALRNLGVEPAATVGFNAVLNEEDGGNGSLATIHALKNALAKAKLQDFDAAIIPEPFGETMLSAQVGVFWMFVELTGRPAHVAYMTKGVNPIEAGIAVMADLKELEAEWNAPENRPALFKDEPHPINFNLGRIEGGEWNSSVPCTCTLGTRISFFPDMDPEEAKRIVSERVRATVARLNSSLDLNLRFEGQFAPGCEFDLEAPAMRTLAQAHAKITGAEPKRIACTACTDARHFRLMTDMPVTCYGPLAKDIHGIDECVSLDSMKRVAAAMAQFIVDWCGVQELKN</sequence>
<evidence type="ECO:0000256" key="5">
    <source>
        <dbReference type="ARBA" id="ARBA00022801"/>
    </source>
</evidence>
<reference evidence="9 10" key="1">
    <citation type="submission" date="2020-07" db="EMBL/GenBank/DDBJ databases">
        <title>Taxonomic revisions and descriptions of new bacterial species based on genomic comparisons in the high-G+C-content subgroup of the family Alcaligenaceae.</title>
        <authorList>
            <person name="Szabo A."/>
            <person name="Felfoldi T."/>
        </authorList>
    </citation>
    <scope>NUCLEOTIDE SEQUENCE [LARGE SCALE GENOMIC DNA]</scope>
    <source>
        <strain evidence="9 10">LMG 24012</strain>
    </source>
</reference>
<proteinExistence type="inferred from homology"/>
<dbReference type="GO" id="GO:0016787">
    <property type="term" value="F:hydrolase activity"/>
    <property type="evidence" value="ECO:0007669"/>
    <property type="project" value="UniProtKB-KW"/>
</dbReference>
<keyword evidence="10" id="KW-1185">Reference proteome</keyword>
<keyword evidence="4" id="KW-0479">Metal-binding</keyword>
<evidence type="ECO:0000256" key="7">
    <source>
        <dbReference type="ARBA" id="ARBA00023285"/>
    </source>
</evidence>
<evidence type="ECO:0000256" key="4">
    <source>
        <dbReference type="ARBA" id="ARBA00022723"/>
    </source>
</evidence>
<dbReference type="AlphaFoldDB" id="A0A853FVA6"/>
<dbReference type="Pfam" id="PF01546">
    <property type="entry name" value="Peptidase_M20"/>
    <property type="match status" value="1"/>
</dbReference>
<evidence type="ECO:0000313" key="10">
    <source>
        <dbReference type="Proteomes" id="UP000559809"/>
    </source>
</evidence>